<dbReference type="RefSeq" id="WP_341839410.1">
    <property type="nucleotide sequence ID" value="NZ_CP149792.1"/>
</dbReference>
<dbReference type="Gene3D" id="1.10.10.10">
    <property type="entry name" value="Winged helix-like DNA-binding domain superfamily/Winged helix DNA-binding domain"/>
    <property type="match status" value="1"/>
</dbReference>
<evidence type="ECO:0000313" key="1">
    <source>
        <dbReference type="EMBL" id="WZN44631.1"/>
    </source>
</evidence>
<dbReference type="InterPro" id="IPR007367">
    <property type="entry name" value="DUF433"/>
</dbReference>
<dbReference type="EMBL" id="CP150096">
    <property type="protein sequence ID" value="WZN44631.1"/>
    <property type="molecule type" value="Genomic_DNA"/>
</dbReference>
<reference evidence="1 2" key="1">
    <citation type="submission" date="2024-03" db="EMBL/GenBank/DDBJ databases">
        <title>Chitinophaga caseinilytica sp. nov., a casein hydrolysing bacterium isolated from forest soil.</title>
        <authorList>
            <person name="Lee D.S."/>
            <person name="Han D.M."/>
            <person name="Baek J.H."/>
            <person name="Choi D.G."/>
            <person name="Jeon J.H."/>
            <person name="Jeon C.O."/>
        </authorList>
    </citation>
    <scope>NUCLEOTIDE SEQUENCE [LARGE SCALE GENOMIC DNA]</scope>
    <source>
        <strain evidence="1 2">KACC 19118</strain>
    </source>
</reference>
<protein>
    <submittedName>
        <fullName evidence="1">DUF433 domain-containing protein</fullName>
    </submittedName>
</protein>
<gene>
    <name evidence="1" type="ORF">WJU22_17180</name>
</gene>
<accession>A0ABZ2YXF4</accession>
<keyword evidence="2" id="KW-1185">Reference proteome</keyword>
<evidence type="ECO:0000313" key="2">
    <source>
        <dbReference type="Proteomes" id="UP001449657"/>
    </source>
</evidence>
<dbReference type="SUPFAM" id="SSF46689">
    <property type="entry name" value="Homeodomain-like"/>
    <property type="match status" value="1"/>
</dbReference>
<organism evidence="1 2">
    <name type="scientific">Chitinophaga caseinilytica</name>
    <dbReference type="NCBI Taxonomy" id="2267521"/>
    <lineage>
        <taxon>Bacteria</taxon>
        <taxon>Pseudomonadati</taxon>
        <taxon>Bacteroidota</taxon>
        <taxon>Chitinophagia</taxon>
        <taxon>Chitinophagales</taxon>
        <taxon>Chitinophagaceae</taxon>
        <taxon>Chitinophaga</taxon>
    </lineage>
</organism>
<proteinExistence type="predicted"/>
<dbReference type="InterPro" id="IPR009057">
    <property type="entry name" value="Homeodomain-like_sf"/>
</dbReference>
<sequence>MEPSNLVTRYANIGFGQPVIVGRRLTVHTVISMAQNMPIEELLEDFELSLEEVKAAVWYCKTRACGMMTQTTDKYCDGCMLRSIHDGWKFCAEDYDEIDGFAVAKDGKSAALMTLAELEESEFGNMGWVIAEMVERKLNEMGES</sequence>
<name>A0ABZ2YXF4_9BACT</name>
<dbReference type="Pfam" id="PF04255">
    <property type="entry name" value="DUF433"/>
    <property type="match status" value="1"/>
</dbReference>
<dbReference type="Proteomes" id="UP001449657">
    <property type="component" value="Chromosome"/>
</dbReference>
<dbReference type="InterPro" id="IPR036388">
    <property type="entry name" value="WH-like_DNA-bd_sf"/>
</dbReference>